<dbReference type="AlphaFoldDB" id="A0A6C0EXX4"/>
<organism evidence="1">
    <name type="scientific">viral metagenome</name>
    <dbReference type="NCBI Taxonomy" id="1070528"/>
    <lineage>
        <taxon>unclassified sequences</taxon>
        <taxon>metagenomes</taxon>
        <taxon>organismal metagenomes</taxon>
    </lineage>
</organism>
<evidence type="ECO:0000313" key="1">
    <source>
        <dbReference type="EMBL" id="QHT32095.1"/>
    </source>
</evidence>
<name>A0A6C0EXX4_9ZZZZ</name>
<accession>A0A6C0EXX4</accession>
<evidence type="ECO:0008006" key="2">
    <source>
        <dbReference type="Google" id="ProtNLM"/>
    </source>
</evidence>
<proteinExistence type="predicted"/>
<reference evidence="1" key="1">
    <citation type="journal article" date="2020" name="Nature">
        <title>Giant virus diversity and host interactions through global metagenomics.</title>
        <authorList>
            <person name="Schulz F."/>
            <person name="Roux S."/>
            <person name="Paez-Espino D."/>
            <person name="Jungbluth S."/>
            <person name="Walsh D.A."/>
            <person name="Denef V.J."/>
            <person name="McMahon K.D."/>
            <person name="Konstantinidis K.T."/>
            <person name="Eloe-Fadrosh E.A."/>
            <person name="Kyrpides N.C."/>
            <person name="Woyke T."/>
        </authorList>
    </citation>
    <scope>NUCLEOTIDE SEQUENCE</scope>
    <source>
        <strain evidence="1">GVMAG-M-3300009159-65</strain>
    </source>
</reference>
<sequence length="62" mass="7268">MDELVEILRRQTTYTKEEALLLLTENKGDIEKCISIYLGIKPKPEPEISTNQKIFKSIREFI</sequence>
<protein>
    <recommendedName>
        <fullName evidence="2">UBA domain-containing protein</fullName>
    </recommendedName>
</protein>
<dbReference type="EMBL" id="MN738930">
    <property type="protein sequence ID" value="QHT32095.1"/>
    <property type="molecule type" value="Genomic_DNA"/>
</dbReference>